<dbReference type="InterPro" id="IPR050852">
    <property type="entry name" value="Queuine_tRNA-ribosyltrfase"/>
</dbReference>
<dbReference type="SUPFAM" id="SSF51713">
    <property type="entry name" value="tRNA-guanine transglycosylase"/>
    <property type="match status" value="1"/>
</dbReference>
<evidence type="ECO:0000256" key="1">
    <source>
        <dbReference type="ARBA" id="ARBA00022490"/>
    </source>
</evidence>
<comment type="subunit">
    <text evidence="5">Heterodimer of a catalytic subunit and an accessory subunit.</text>
</comment>
<gene>
    <name evidence="8" type="ORF">BEMITA_LOCUS8532</name>
</gene>
<keyword evidence="3 5" id="KW-0479">Metal-binding</keyword>
<dbReference type="Proteomes" id="UP001152759">
    <property type="component" value="Chromosome 5"/>
</dbReference>
<protein>
    <recommendedName>
        <fullName evidence="5">Queuine tRNA-ribosyltransferase accessory subunit 2</fullName>
    </recommendedName>
    <alternativeName>
        <fullName evidence="5">Queuine tRNA-ribosyltransferase domain-containing protein 1</fullName>
    </alternativeName>
</protein>
<evidence type="ECO:0000256" key="2">
    <source>
        <dbReference type="ARBA" id="ARBA00022694"/>
    </source>
</evidence>
<comment type="subcellular location">
    <subcellularLocation>
        <location evidence="5">Cytoplasm</location>
    </subcellularLocation>
</comment>
<feature type="domain" description="tRNA-guanine(15) transglycosylase-like" evidence="7">
    <location>
        <begin position="24"/>
        <end position="294"/>
    </location>
</feature>
<accession>A0A9P0F4U3</accession>
<dbReference type="Gene3D" id="3.20.20.105">
    <property type="entry name" value="Queuine tRNA-ribosyltransferase-like"/>
    <property type="match status" value="1"/>
</dbReference>
<feature type="binding site" evidence="5">
    <location>
        <position position="473"/>
    </location>
    <ligand>
        <name>Zn(2+)</name>
        <dbReference type="ChEBI" id="CHEBI:29105"/>
    </ligand>
</feature>
<dbReference type="GO" id="GO:0008479">
    <property type="term" value="F:tRNA-guanosine(34) queuine transglycosylase activity"/>
    <property type="evidence" value="ECO:0007669"/>
    <property type="project" value="UniProtKB-UniRule"/>
</dbReference>
<evidence type="ECO:0000313" key="8">
    <source>
        <dbReference type="EMBL" id="CAH0389734.1"/>
    </source>
</evidence>
<reference evidence="8" key="1">
    <citation type="submission" date="2021-12" db="EMBL/GenBank/DDBJ databases">
        <authorList>
            <person name="King R."/>
        </authorList>
    </citation>
    <scope>NUCLEOTIDE SEQUENCE</scope>
</reference>
<dbReference type="GO" id="GO:0046872">
    <property type="term" value="F:metal ion binding"/>
    <property type="evidence" value="ECO:0007669"/>
    <property type="project" value="UniProtKB-KW"/>
</dbReference>
<dbReference type="GO" id="GO:0006400">
    <property type="term" value="P:tRNA modification"/>
    <property type="evidence" value="ECO:0007669"/>
    <property type="project" value="InterPro"/>
</dbReference>
<dbReference type="InterPro" id="IPR002616">
    <property type="entry name" value="tRNA_ribo_trans-like"/>
</dbReference>
<feature type="region of interest" description="Disordered" evidence="6">
    <location>
        <begin position="364"/>
        <end position="412"/>
    </location>
</feature>
<name>A0A9P0F4U3_BEMTA</name>
<feature type="binding site" evidence="5">
    <location>
        <position position="447"/>
    </location>
    <ligand>
        <name>Zn(2+)</name>
        <dbReference type="ChEBI" id="CHEBI:29105"/>
    </ligand>
</feature>
<feature type="binding site" evidence="5">
    <location>
        <position position="444"/>
    </location>
    <ligand>
        <name>Zn(2+)</name>
        <dbReference type="ChEBI" id="CHEBI:29105"/>
    </ligand>
</feature>
<evidence type="ECO:0000256" key="3">
    <source>
        <dbReference type="ARBA" id="ARBA00022723"/>
    </source>
</evidence>
<dbReference type="HAMAP" id="MF_03043">
    <property type="entry name" value="QTRT2"/>
    <property type="match status" value="1"/>
</dbReference>
<evidence type="ECO:0000256" key="6">
    <source>
        <dbReference type="SAM" id="MobiDB-lite"/>
    </source>
</evidence>
<sequence length="497" mass="55629">MRFSKVFLSESTDASLGVISGIKRFPSREICTPVAFTYTKGGSVPHLTREVLEMAFDASMPVVMPAENIAFAYEAVKVFQNGMTSFSGLSESIFWCSQFDHAVNSPKSLNQKDKVALWTRFGKKLIDADSYMDMMEAFKPDLFTVLSNNDTNKTSSNKQTRKSVDQSISLLQKCVERHKNSSILKDTGILAGIQGGYNVHDRTRCAETMSKAEVDGFVIDGLFTNGLEVENITFEDIEPVIKVTMDHLPKDKLKAVYGAWNPDVILKLVDMGVDLFDTSLAYLSTEKGCALNFKYPKTTKRSSEVLETVPTKKSASSECNLLTNGVATVDKPDDDLLVNGNWCVINTMPGGQPVFSDRIVNSVSSEDTNVQNEKETRKDTNKTDELNHKSKLPKLNTPPDPPKKKATPAEVEEKSAAKYSSFEFSLRDPSVREEFIPLDPDCLCLTCKKHTRAYIHHLLKTKELLAPVLLMIHNLHHYQMFFENIRHNVKHCGKAFI</sequence>
<comment type="similarity">
    <text evidence="5">Belongs to the queuine tRNA-ribosyltransferase family. QTRT2 subfamily.</text>
</comment>
<proteinExistence type="inferred from homology"/>
<keyword evidence="9" id="KW-1185">Reference proteome</keyword>
<evidence type="ECO:0000256" key="4">
    <source>
        <dbReference type="ARBA" id="ARBA00022833"/>
    </source>
</evidence>
<dbReference type="InterPro" id="IPR036511">
    <property type="entry name" value="TGT-like_sf"/>
</dbReference>
<dbReference type="NCBIfam" id="TIGR00449">
    <property type="entry name" value="tgt_general"/>
    <property type="match status" value="2"/>
</dbReference>
<keyword evidence="2 5" id="KW-0819">tRNA processing</keyword>
<feature type="binding site" evidence="5">
    <location>
        <position position="442"/>
    </location>
    <ligand>
        <name>Zn(2+)</name>
        <dbReference type="ChEBI" id="CHEBI:29105"/>
    </ligand>
</feature>
<comment type="function">
    <text evidence="5">Non-catalytic subunit of the queuine tRNA-ribosyltransferase (TGT) that catalyzes the base-exchange of a guanine (G) residue with queuine (Q) at position 34 (anticodon wobble position) in tRNAs with GU(N) anticodons (tRNA-Asp, -Asn, -His and -Tyr), resulting in the hypermodified nucleoside queuosine (7-(((4,5-cis-dihydroxy-2-cyclopenten-1-yl)amino)methyl)-7-deazaguanosine).</text>
</comment>
<feature type="domain" description="tRNA-guanine(15) transglycosylase-like" evidence="7">
    <location>
        <begin position="423"/>
        <end position="490"/>
    </location>
</feature>
<evidence type="ECO:0000259" key="7">
    <source>
        <dbReference type="Pfam" id="PF01702"/>
    </source>
</evidence>
<dbReference type="PANTHER" id="PTHR46064:SF1">
    <property type="entry name" value="QUEUINE TRNA-RIBOSYLTRANSFERASE ACCESSORY SUBUNIT 2"/>
    <property type="match status" value="1"/>
</dbReference>
<dbReference type="Pfam" id="PF01702">
    <property type="entry name" value="TGT"/>
    <property type="match status" value="2"/>
</dbReference>
<keyword evidence="1 5" id="KW-0963">Cytoplasm</keyword>
<dbReference type="PANTHER" id="PTHR46064">
    <property type="entry name" value="QUEUINE TRNA-RIBOSYLTRANSFERASE ACCESSORY SUBUNIT 2"/>
    <property type="match status" value="1"/>
</dbReference>
<dbReference type="AlphaFoldDB" id="A0A9P0F4U3"/>
<evidence type="ECO:0000313" key="9">
    <source>
        <dbReference type="Proteomes" id="UP001152759"/>
    </source>
</evidence>
<keyword evidence="4 5" id="KW-0862">Zinc</keyword>
<feature type="compositionally biased region" description="Basic and acidic residues" evidence="6">
    <location>
        <begin position="372"/>
        <end position="388"/>
    </location>
</feature>
<dbReference type="EMBL" id="OU963866">
    <property type="protein sequence ID" value="CAH0389734.1"/>
    <property type="molecule type" value="Genomic_DNA"/>
</dbReference>
<comment type="cofactor">
    <cofactor evidence="5">
        <name>Zn(2+)</name>
        <dbReference type="ChEBI" id="CHEBI:29105"/>
    </cofactor>
    <text evidence="5">Binds 1 zinc ion per subunit.</text>
</comment>
<evidence type="ECO:0000256" key="5">
    <source>
        <dbReference type="HAMAP-Rule" id="MF_03043"/>
    </source>
</evidence>
<organism evidence="8 9">
    <name type="scientific">Bemisia tabaci</name>
    <name type="common">Sweetpotato whitefly</name>
    <name type="synonym">Aleurodes tabaci</name>
    <dbReference type="NCBI Taxonomy" id="7038"/>
    <lineage>
        <taxon>Eukaryota</taxon>
        <taxon>Metazoa</taxon>
        <taxon>Ecdysozoa</taxon>
        <taxon>Arthropoda</taxon>
        <taxon>Hexapoda</taxon>
        <taxon>Insecta</taxon>
        <taxon>Pterygota</taxon>
        <taxon>Neoptera</taxon>
        <taxon>Paraneoptera</taxon>
        <taxon>Hemiptera</taxon>
        <taxon>Sternorrhyncha</taxon>
        <taxon>Aleyrodoidea</taxon>
        <taxon>Aleyrodidae</taxon>
        <taxon>Aleyrodinae</taxon>
        <taxon>Bemisia</taxon>
    </lineage>
</organism>
<dbReference type="InterPro" id="IPR028592">
    <property type="entry name" value="QTRTD1"/>
</dbReference>
<dbReference type="GO" id="GO:0005737">
    <property type="term" value="C:cytoplasm"/>
    <property type="evidence" value="ECO:0007669"/>
    <property type="project" value="UniProtKB-SubCell"/>
</dbReference>